<keyword evidence="12" id="KW-1185">Reference proteome</keyword>
<comment type="subcellular location">
    <subcellularLocation>
        <location evidence="1 9">Cytoplasm</location>
    </subcellularLocation>
</comment>
<dbReference type="InterPro" id="IPR049962">
    <property type="entry name" value="THUMP_ThiI"/>
</dbReference>
<dbReference type="PANTHER" id="PTHR43209:SF1">
    <property type="entry name" value="TRNA SULFURTRANSFERASE"/>
    <property type="match status" value="1"/>
</dbReference>
<evidence type="ECO:0000256" key="2">
    <source>
        <dbReference type="ARBA" id="ARBA00022490"/>
    </source>
</evidence>
<keyword evidence="7 9" id="KW-0694">RNA-binding</keyword>
<comment type="catalytic activity">
    <reaction evidence="9">
        <text>[ThiS sulfur-carrier protein]-C-terminal Gly-Gly-AMP + S-sulfanyl-L-cysteinyl-[cysteine desulfurase] + AH2 = [ThiS sulfur-carrier protein]-C-terminal-Gly-aminoethanethioate + L-cysteinyl-[cysteine desulfurase] + A + AMP + 2 H(+)</text>
        <dbReference type="Rhea" id="RHEA:43340"/>
        <dbReference type="Rhea" id="RHEA-COMP:12157"/>
        <dbReference type="Rhea" id="RHEA-COMP:12158"/>
        <dbReference type="Rhea" id="RHEA-COMP:12910"/>
        <dbReference type="Rhea" id="RHEA-COMP:19908"/>
        <dbReference type="ChEBI" id="CHEBI:13193"/>
        <dbReference type="ChEBI" id="CHEBI:15378"/>
        <dbReference type="ChEBI" id="CHEBI:17499"/>
        <dbReference type="ChEBI" id="CHEBI:29950"/>
        <dbReference type="ChEBI" id="CHEBI:61963"/>
        <dbReference type="ChEBI" id="CHEBI:90618"/>
        <dbReference type="ChEBI" id="CHEBI:232372"/>
        <dbReference type="ChEBI" id="CHEBI:456215"/>
    </reaction>
</comment>
<dbReference type="SUPFAM" id="SSF52402">
    <property type="entry name" value="Adenine nucleotide alpha hydrolases-like"/>
    <property type="match status" value="1"/>
</dbReference>
<reference evidence="12" key="1">
    <citation type="submission" date="2019-11" db="EMBL/GenBank/DDBJ databases">
        <authorList>
            <person name="Ren C."/>
            <person name="Wang H."/>
            <person name="Xu Y."/>
        </authorList>
    </citation>
    <scope>NUCLEOTIDE SEQUENCE [LARGE SCALE GENOMIC DNA]</scope>
    <source>
        <strain evidence="12">JNU-WLY1368</strain>
    </source>
</reference>
<dbReference type="Pfam" id="PF02568">
    <property type="entry name" value="ThiI"/>
    <property type="match status" value="1"/>
</dbReference>
<evidence type="ECO:0000256" key="5">
    <source>
        <dbReference type="ARBA" id="ARBA00022741"/>
    </source>
</evidence>
<protein>
    <recommendedName>
        <fullName evidence="9">Probable tRNA sulfurtransferase</fullName>
        <ecNumber evidence="9">2.8.1.4</ecNumber>
    </recommendedName>
    <alternativeName>
        <fullName evidence="9">Sulfur carrier protein ThiS sulfurtransferase</fullName>
    </alternativeName>
    <alternativeName>
        <fullName evidence="9">Thiamine biosynthesis protein ThiI</fullName>
    </alternativeName>
    <alternativeName>
        <fullName evidence="9">tRNA 4-thiouridine synthase</fullName>
    </alternativeName>
</protein>
<dbReference type="Pfam" id="PF22025">
    <property type="entry name" value="ThiI_fer"/>
    <property type="match status" value="1"/>
</dbReference>
<feature type="domain" description="THUMP" evidence="10">
    <location>
        <begin position="60"/>
        <end position="165"/>
    </location>
</feature>
<dbReference type="InterPro" id="IPR004114">
    <property type="entry name" value="THUMP_dom"/>
</dbReference>
<evidence type="ECO:0000313" key="12">
    <source>
        <dbReference type="Proteomes" id="UP000509623"/>
    </source>
</evidence>
<dbReference type="CDD" id="cd01712">
    <property type="entry name" value="PPase_ThiI"/>
    <property type="match status" value="1"/>
</dbReference>
<feature type="binding site" evidence="9">
    <location>
        <begin position="208"/>
        <end position="209"/>
    </location>
    <ligand>
        <name>ATP</name>
        <dbReference type="ChEBI" id="CHEBI:30616"/>
    </ligand>
</feature>
<sequence>MKEIILIKLGELVLKGLNRRAFEDTLLKNLRHHLEPLGKFDIRSRQSAVTVMPREEVDMDEAMDRVGHVFGIATYVRAGVAPKNMDKIELAAADYLRRELLAAHTFKVEAKRSDKKFPIKSPQICAELGGCLLEHFPNLKVDVHHPDVAVYVEVRDFGAYIHSNPKRGAGGIPVGTGGKAALLISGGIDSPVAAWRMARRGVELTAVHFASPPYTSERAEQKVVDLLTQVSSYAGRIPMYTVPFAHVQEEIRDKCPEDLFTLLMRRFMMRVSQQIAVQNDCLTLITGESLGQVASQTMQAICCTDACVSMPVFRPLIGSDKTEIVDTARKIGTFDISIEPYEDCCTVFTPKHPCTKPHEDKLERAEQLLDVEALVQECIQNASLRVVQPR</sequence>
<evidence type="ECO:0000256" key="1">
    <source>
        <dbReference type="ARBA" id="ARBA00004496"/>
    </source>
</evidence>
<feature type="binding site" evidence="9">
    <location>
        <position position="287"/>
    </location>
    <ligand>
        <name>ATP</name>
        <dbReference type="ChEBI" id="CHEBI:30616"/>
    </ligand>
</feature>
<evidence type="ECO:0000256" key="9">
    <source>
        <dbReference type="HAMAP-Rule" id="MF_00021"/>
    </source>
</evidence>
<gene>
    <name evidence="9 11" type="primary">thiI</name>
    <name evidence="11" type="ORF">GKP14_03010</name>
</gene>
<dbReference type="Proteomes" id="UP000509623">
    <property type="component" value="Chromosome"/>
</dbReference>
<evidence type="ECO:0000256" key="7">
    <source>
        <dbReference type="ARBA" id="ARBA00022884"/>
    </source>
</evidence>
<dbReference type="InterPro" id="IPR049961">
    <property type="entry name" value="ThiI_N"/>
</dbReference>
<dbReference type="Gene3D" id="3.30.2130.30">
    <property type="match status" value="1"/>
</dbReference>
<evidence type="ECO:0000256" key="8">
    <source>
        <dbReference type="ARBA" id="ARBA00022977"/>
    </source>
</evidence>
<comment type="catalytic activity">
    <reaction evidence="9">
        <text>[ThiI sulfur-carrier protein]-S-sulfanyl-L-cysteine + a uridine in tRNA + 2 reduced [2Fe-2S]-[ferredoxin] + ATP + H(+) = [ThiI sulfur-carrier protein]-L-cysteine + a 4-thiouridine in tRNA + 2 oxidized [2Fe-2S]-[ferredoxin] + AMP + diphosphate</text>
        <dbReference type="Rhea" id="RHEA:24176"/>
        <dbReference type="Rhea" id="RHEA-COMP:10000"/>
        <dbReference type="Rhea" id="RHEA-COMP:10001"/>
        <dbReference type="Rhea" id="RHEA-COMP:13337"/>
        <dbReference type="Rhea" id="RHEA-COMP:13338"/>
        <dbReference type="Rhea" id="RHEA-COMP:13339"/>
        <dbReference type="Rhea" id="RHEA-COMP:13340"/>
        <dbReference type="ChEBI" id="CHEBI:15378"/>
        <dbReference type="ChEBI" id="CHEBI:29950"/>
        <dbReference type="ChEBI" id="CHEBI:30616"/>
        <dbReference type="ChEBI" id="CHEBI:33019"/>
        <dbReference type="ChEBI" id="CHEBI:33737"/>
        <dbReference type="ChEBI" id="CHEBI:33738"/>
        <dbReference type="ChEBI" id="CHEBI:61963"/>
        <dbReference type="ChEBI" id="CHEBI:65315"/>
        <dbReference type="ChEBI" id="CHEBI:136798"/>
        <dbReference type="ChEBI" id="CHEBI:456215"/>
        <dbReference type="EC" id="2.8.1.4"/>
    </reaction>
</comment>
<dbReference type="NCBIfam" id="TIGR00342">
    <property type="entry name" value="tRNA uracil 4-sulfurtransferase ThiI"/>
    <property type="match status" value="1"/>
</dbReference>
<comment type="function">
    <text evidence="9">Catalyzes the ATP-dependent transfer of a sulfur to tRNA to produce 4-thiouridine in position 8 of tRNAs, which functions as a near-UV photosensor. Also catalyzes the transfer of sulfur to the sulfur carrier protein ThiS, forming ThiS-thiocarboxylate. This is a step in the synthesis of thiazole, in the thiamine biosynthesis pathway. The sulfur is donated as persulfide by IscS.</text>
</comment>
<dbReference type="EC" id="2.8.1.4" evidence="9"/>
<keyword evidence="6 9" id="KW-0067">ATP-binding</keyword>
<keyword evidence="8 9" id="KW-0784">Thiamine biosynthesis</keyword>
<keyword evidence="3 9" id="KW-0820">tRNA-binding</keyword>
<dbReference type="InterPro" id="IPR003720">
    <property type="entry name" value="tRNA_STrfase"/>
</dbReference>
<dbReference type="Pfam" id="PF02926">
    <property type="entry name" value="THUMP"/>
    <property type="match status" value="1"/>
</dbReference>
<dbReference type="RefSeq" id="WP_174403042.1">
    <property type="nucleotide sequence ID" value="NZ_CP046161.1"/>
</dbReference>
<evidence type="ECO:0000313" key="11">
    <source>
        <dbReference type="EMBL" id="QKO30069.1"/>
    </source>
</evidence>
<dbReference type="InterPro" id="IPR020536">
    <property type="entry name" value="ThiI_AANH"/>
</dbReference>
<accession>A0ABX6PUW3</accession>
<comment type="pathway">
    <text evidence="9">Cofactor biosynthesis; thiamine diphosphate biosynthesis.</text>
</comment>
<proteinExistence type="inferred from homology"/>
<dbReference type="SUPFAM" id="SSF143437">
    <property type="entry name" value="THUMP domain-like"/>
    <property type="match status" value="1"/>
</dbReference>
<evidence type="ECO:0000259" key="10">
    <source>
        <dbReference type="PROSITE" id="PS51165"/>
    </source>
</evidence>
<feature type="binding site" evidence="9">
    <location>
        <position position="265"/>
    </location>
    <ligand>
        <name>ATP</name>
        <dbReference type="ChEBI" id="CHEBI:30616"/>
    </ligand>
</feature>
<keyword evidence="4 9" id="KW-0808">Transferase</keyword>
<keyword evidence="5 9" id="KW-0547">Nucleotide-binding</keyword>
<comment type="similarity">
    <text evidence="9">Belongs to the ThiI family.</text>
</comment>
<dbReference type="InterPro" id="IPR014729">
    <property type="entry name" value="Rossmann-like_a/b/a_fold"/>
</dbReference>
<evidence type="ECO:0000256" key="4">
    <source>
        <dbReference type="ARBA" id="ARBA00022679"/>
    </source>
</evidence>
<dbReference type="SMART" id="SM00981">
    <property type="entry name" value="THUMP"/>
    <property type="match status" value="1"/>
</dbReference>
<dbReference type="HAMAP" id="MF_00021">
    <property type="entry name" value="ThiI"/>
    <property type="match status" value="1"/>
</dbReference>
<evidence type="ECO:0000256" key="6">
    <source>
        <dbReference type="ARBA" id="ARBA00022840"/>
    </source>
</evidence>
<keyword evidence="2 9" id="KW-0963">Cytoplasm</keyword>
<feature type="binding site" evidence="9">
    <location>
        <position position="296"/>
    </location>
    <ligand>
        <name>ATP</name>
        <dbReference type="ChEBI" id="CHEBI:30616"/>
    </ligand>
</feature>
<dbReference type="PROSITE" id="PS51165">
    <property type="entry name" value="THUMP"/>
    <property type="match status" value="1"/>
</dbReference>
<feature type="binding site" evidence="9">
    <location>
        <begin position="183"/>
        <end position="184"/>
    </location>
    <ligand>
        <name>ATP</name>
        <dbReference type="ChEBI" id="CHEBI:30616"/>
    </ligand>
</feature>
<name>A0ABX6PUW3_9FIRM</name>
<dbReference type="InterPro" id="IPR050102">
    <property type="entry name" value="tRNA_sulfurtransferase_ThiI"/>
</dbReference>
<dbReference type="EMBL" id="CP046161">
    <property type="protein sequence ID" value="QKO30069.1"/>
    <property type="molecule type" value="Genomic_DNA"/>
</dbReference>
<organism evidence="11 12">
    <name type="scientific">Caproicibacterium lactatifermentans</name>
    <dbReference type="NCBI Taxonomy" id="2666138"/>
    <lineage>
        <taxon>Bacteria</taxon>
        <taxon>Bacillati</taxon>
        <taxon>Bacillota</taxon>
        <taxon>Clostridia</taxon>
        <taxon>Eubacteriales</taxon>
        <taxon>Oscillospiraceae</taxon>
        <taxon>Caproicibacterium</taxon>
    </lineage>
</organism>
<dbReference type="PANTHER" id="PTHR43209">
    <property type="entry name" value="TRNA SULFURTRANSFERASE"/>
    <property type="match status" value="1"/>
</dbReference>
<evidence type="ECO:0000256" key="3">
    <source>
        <dbReference type="ARBA" id="ARBA00022555"/>
    </source>
</evidence>
<dbReference type="Gene3D" id="3.40.50.620">
    <property type="entry name" value="HUPs"/>
    <property type="match status" value="1"/>
</dbReference>
<dbReference type="InterPro" id="IPR054173">
    <property type="entry name" value="ThiI_fer"/>
</dbReference>
<dbReference type="CDD" id="cd11716">
    <property type="entry name" value="THUMP_ThiI"/>
    <property type="match status" value="1"/>
</dbReference>